<keyword evidence="4" id="KW-0732">Signal</keyword>
<evidence type="ECO:0000256" key="3">
    <source>
        <dbReference type="ARBA" id="ARBA00012756"/>
    </source>
</evidence>
<dbReference type="Proteomes" id="UP000308197">
    <property type="component" value="Unassembled WGS sequence"/>
</dbReference>
<dbReference type="EMBL" id="ML211048">
    <property type="protein sequence ID" value="TFK90361.1"/>
    <property type="molecule type" value="Genomic_DNA"/>
</dbReference>
<dbReference type="InterPro" id="IPR025972">
    <property type="entry name" value="BetaGal_dom3"/>
</dbReference>
<dbReference type="PANTHER" id="PTHR23421">
    <property type="entry name" value="BETA-GALACTOSIDASE RELATED"/>
    <property type="match status" value="1"/>
</dbReference>
<dbReference type="Pfam" id="PF10435">
    <property type="entry name" value="BetaGal_dom2"/>
    <property type="match status" value="1"/>
</dbReference>
<evidence type="ECO:0000256" key="7">
    <source>
        <dbReference type="ARBA" id="ARBA00023295"/>
    </source>
</evidence>
<comment type="catalytic activity">
    <reaction evidence="1">
        <text>Hydrolysis of terminal non-reducing beta-D-galactose residues in beta-D-galactosides.</text>
        <dbReference type="EC" id="3.2.1.23"/>
    </reaction>
</comment>
<evidence type="ECO:0000256" key="1">
    <source>
        <dbReference type="ARBA" id="ARBA00001412"/>
    </source>
</evidence>
<evidence type="ECO:0000313" key="10">
    <source>
        <dbReference type="EMBL" id="TFK90361.1"/>
    </source>
</evidence>
<dbReference type="AlphaFoldDB" id="A0A5C3PM15"/>
<evidence type="ECO:0000313" key="11">
    <source>
        <dbReference type="Proteomes" id="UP000308197"/>
    </source>
</evidence>
<dbReference type="Gene3D" id="2.102.20.10">
    <property type="entry name" value="Beta-galactosidase, domain 2"/>
    <property type="match status" value="1"/>
</dbReference>
<dbReference type="Pfam" id="PF13363">
    <property type="entry name" value="BetaGal_dom3"/>
    <property type="match status" value="1"/>
</dbReference>
<dbReference type="InterPro" id="IPR017853">
    <property type="entry name" value="GH"/>
</dbReference>
<keyword evidence="7" id="KW-0326">Glycosidase</keyword>
<evidence type="ECO:0000256" key="8">
    <source>
        <dbReference type="RuleBase" id="RU003679"/>
    </source>
</evidence>
<dbReference type="SUPFAM" id="SSF49785">
    <property type="entry name" value="Galactose-binding domain-like"/>
    <property type="match status" value="2"/>
</dbReference>
<dbReference type="FunFam" id="3.20.20.80:FF:000040">
    <property type="entry name" value="Beta-galactosidase A"/>
    <property type="match status" value="1"/>
</dbReference>
<dbReference type="InterPro" id="IPR037110">
    <property type="entry name" value="Betagal_dom2_sf"/>
</dbReference>
<organism evidence="10 11">
    <name type="scientific">Polyporus arcularius HHB13444</name>
    <dbReference type="NCBI Taxonomy" id="1314778"/>
    <lineage>
        <taxon>Eukaryota</taxon>
        <taxon>Fungi</taxon>
        <taxon>Dikarya</taxon>
        <taxon>Basidiomycota</taxon>
        <taxon>Agaricomycotina</taxon>
        <taxon>Agaricomycetes</taxon>
        <taxon>Polyporales</taxon>
        <taxon>Polyporaceae</taxon>
        <taxon>Polyporus</taxon>
    </lineage>
</organism>
<protein>
    <recommendedName>
        <fullName evidence="3">beta-galactosidase</fullName>
        <ecNumber evidence="3">3.2.1.23</ecNumber>
    </recommendedName>
</protein>
<reference evidence="10 11" key="1">
    <citation type="journal article" date="2019" name="Nat. Ecol. Evol.">
        <title>Megaphylogeny resolves global patterns of mushroom evolution.</title>
        <authorList>
            <person name="Varga T."/>
            <person name="Krizsan K."/>
            <person name="Foldi C."/>
            <person name="Dima B."/>
            <person name="Sanchez-Garcia M."/>
            <person name="Sanchez-Ramirez S."/>
            <person name="Szollosi G.J."/>
            <person name="Szarkandi J.G."/>
            <person name="Papp V."/>
            <person name="Albert L."/>
            <person name="Andreopoulos W."/>
            <person name="Angelini C."/>
            <person name="Antonin V."/>
            <person name="Barry K.W."/>
            <person name="Bougher N.L."/>
            <person name="Buchanan P."/>
            <person name="Buyck B."/>
            <person name="Bense V."/>
            <person name="Catcheside P."/>
            <person name="Chovatia M."/>
            <person name="Cooper J."/>
            <person name="Damon W."/>
            <person name="Desjardin D."/>
            <person name="Finy P."/>
            <person name="Geml J."/>
            <person name="Haridas S."/>
            <person name="Hughes K."/>
            <person name="Justo A."/>
            <person name="Karasinski D."/>
            <person name="Kautmanova I."/>
            <person name="Kiss B."/>
            <person name="Kocsube S."/>
            <person name="Kotiranta H."/>
            <person name="LaButti K.M."/>
            <person name="Lechner B.E."/>
            <person name="Liimatainen K."/>
            <person name="Lipzen A."/>
            <person name="Lukacs Z."/>
            <person name="Mihaltcheva S."/>
            <person name="Morgado L.N."/>
            <person name="Niskanen T."/>
            <person name="Noordeloos M.E."/>
            <person name="Ohm R.A."/>
            <person name="Ortiz-Santana B."/>
            <person name="Ovrebo C."/>
            <person name="Racz N."/>
            <person name="Riley R."/>
            <person name="Savchenko A."/>
            <person name="Shiryaev A."/>
            <person name="Soop K."/>
            <person name="Spirin V."/>
            <person name="Szebenyi C."/>
            <person name="Tomsovsky M."/>
            <person name="Tulloss R.E."/>
            <person name="Uehling J."/>
            <person name="Grigoriev I.V."/>
            <person name="Vagvolgyi C."/>
            <person name="Papp T."/>
            <person name="Martin F.M."/>
            <person name="Miettinen O."/>
            <person name="Hibbett D.S."/>
            <person name="Nagy L.G."/>
        </authorList>
    </citation>
    <scope>NUCLEOTIDE SEQUENCE [LARGE SCALE GENOMIC DNA]</scope>
    <source>
        <strain evidence="10 11">HHB13444</strain>
    </source>
</reference>
<keyword evidence="6" id="KW-0325">Glycoprotein</keyword>
<dbReference type="InterPro" id="IPR025300">
    <property type="entry name" value="BetaGal_jelly_roll_dom"/>
</dbReference>
<keyword evidence="11" id="KW-1185">Reference proteome</keyword>
<evidence type="ECO:0000256" key="6">
    <source>
        <dbReference type="ARBA" id="ARBA00023180"/>
    </source>
</evidence>
<dbReference type="EC" id="3.2.1.23" evidence="3"/>
<dbReference type="GO" id="GO:0005975">
    <property type="term" value="P:carbohydrate metabolic process"/>
    <property type="evidence" value="ECO:0007669"/>
    <property type="project" value="InterPro"/>
</dbReference>
<evidence type="ECO:0000256" key="4">
    <source>
        <dbReference type="ARBA" id="ARBA00022729"/>
    </source>
</evidence>
<evidence type="ECO:0000259" key="9">
    <source>
        <dbReference type="SMART" id="SM01029"/>
    </source>
</evidence>
<dbReference type="InParanoid" id="A0A5C3PM15"/>
<dbReference type="STRING" id="1314778.A0A5C3PM15"/>
<proteinExistence type="inferred from homology"/>
<dbReference type="Gene3D" id="2.60.390.10">
    <property type="entry name" value="Beta-galactosidase, domain 3"/>
    <property type="match status" value="1"/>
</dbReference>
<dbReference type="InterPro" id="IPR008979">
    <property type="entry name" value="Galactose-bd-like_sf"/>
</dbReference>
<dbReference type="GO" id="GO:0004565">
    <property type="term" value="F:beta-galactosidase activity"/>
    <property type="evidence" value="ECO:0007669"/>
    <property type="project" value="UniProtKB-EC"/>
</dbReference>
<comment type="similarity">
    <text evidence="2 8">Belongs to the glycosyl hydrolase 35 family.</text>
</comment>
<evidence type="ECO:0000256" key="2">
    <source>
        <dbReference type="ARBA" id="ARBA00009809"/>
    </source>
</evidence>
<dbReference type="InterPro" id="IPR036833">
    <property type="entry name" value="BetaGal_dom3_sf"/>
</dbReference>
<dbReference type="SUPFAM" id="SSF51011">
    <property type="entry name" value="Glycosyl hydrolase domain"/>
    <property type="match status" value="1"/>
</dbReference>
<accession>A0A5C3PM15</accession>
<dbReference type="SMART" id="SM01029">
    <property type="entry name" value="BetaGal_dom2"/>
    <property type="match status" value="1"/>
</dbReference>
<dbReference type="InterPro" id="IPR018954">
    <property type="entry name" value="Betagal_dom2"/>
</dbReference>
<dbReference type="SUPFAM" id="SSF117100">
    <property type="entry name" value="Beta-galactosidase LacA, domain 3"/>
    <property type="match status" value="1"/>
</dbReference>
<dbReference type="Pfam" id="PF01301">
    <property type="entry name" value="Glyco_hydro_35"/>
    <property type="match status" value="1"/>
</dbReference>
<sequence>MTMDTHPPDKLRCELPTVSSTRTGCKSQLVSSDLKIEQWKRPSLVDLLLRRPRTSWLLVALLSFSFAFLTWHSRTEVVTADPPRKTNGYTDVVTWDNYTLWIHNQRVFLTGGEFHTFRLPVQELWLDIFQKMVAAGLNHVSIYIHMGLTNPAPGVIDFDDWRALKPIFDAATLAGIFVVWRPGPYINAETTAGGLSHWLTSEIAGTVRTNATDFTEAYIPYIDAIARESAPYQVTNGGPIVAVQIDNEYDQKPTHAEFFEHLQRQYRKGGIIVPLTYNDPNERESFINGTGAVDLYGMDAYPQRFDCSDPKTWYPVATNYHEYHARVNPSQPWYMPEYQAGAYDPWGGPGYAACALLTGPDFEDVFYKHNYAANTKLISYYMLYGGTNWGGIAFPGVYTSYDYGSPIRETRQLSDKYDELKRQNMFIRSSPEFRKTDWIGDSSTGIPGVSISSADAIGTLLTNPDSGSNFLIVRQNDSTSTASIAFKVTIPTSEGSITIPLTTDSIALDGRQSKIIVTDYHFGTNGWLLYATASIHFAGKIGDRDVVLLYGSSTQSHEFAFFLPPGARVSSNLSPYVQVSSTRGKGTASVLPGLVGLVTVVETNSLLILYADAVTAATFWAPPVRDETPNTIKGLETFWQFGTNTTVLVGGPYLVRNASISDGVLALRGDLNASAMLTVFAPSEIVAVTWNGELVDTMGHGSGMLQAHIATSVHLQNGIDLPELKDWKYADSLPEIQAVFDDSEWVVGNKTSTNLNVKPLFGDGRVLYGCDYGYCENNVIWRGHFDATGSETAVNLTIYGGEFFAASVWINDQFAGTVYSRDEGANQLFTFPEGSVVAGQDNVVTVLQDNMGLDEDDNEKSTRGIAGFDLVGGGNFTIWRVQGKLGGYLSYPDKVRGLLNEGGLYGERQGWHLPGFDTSSWESRDLSEGLPGGGAGVGFFVTTFDLDLPAGMDIQLSFQFEPFNEQPYRALLFVNGWQYGKRVANVGPQNRFPVPQGILEYNGKNTVAIALWALEDAEVSPMLQLSIDGVFDGGVGPIVTVAPTYHEVRG</sequence>
<gene>
    <name evidence="10" type="ORF">K466DRAFT_390492</name>
</gene>
<name>A0A5C3PM15_9APHY</name>
<dbReference type="PRINTS" id="PR00742">
    <property type="entry name" value="GLHYDRLASE35"/>
</dbReference>
<dbReference type="Pfam" id="PF13364">
    <property type="entry name" value="BetaGal_ABD2"/>
    <property type="match status" value="2"/>
</dbReference>
<dbReference type="InterPro" id="IPR031330">
    <property type="entry name" value="Gly_Hdrlase_35_cat"/>
</dbReference>
<feature type="domain" description="Beta-galactosidase" evidence="9">
    <location>
        <begin position="432"/>
        <end position="619"/>
    </location>
</feature>
<dbReference type="Gene3D" id="2.60.120.260">
    <property type="entry name" value="Galactose-binding domain-like"/>
    <property type="match status" value="2"/>
</dbReference>
<keyword evidence="5 10" id="KW-0378">Hydrolase</keyword>
<dbReference type="Gene3D" id="3.20.20.80">
    <property type="entry name" value="Glycosidases"/>
    <property type="match status" value="1"/>
</dbReference>
<evidence type="ECO:0000256" key="5">
    <source>
        <dbReference type="ARBA" id="ARBA00022801"/>
    </source>
</evidence>
<dbReference type="SUPFAM" id="SSF51445">
    <property type="entry name" value="(Trans)glycosidases"/>
    <property type="match status" value="1"/>
</dbReference>
<dbReference type="InterPro" id="IPR001944">
    <property type="entry name" value="Glycoside_Hdrlase_35"/>
</dbReference>